<evidence type="ECO:0000313" key="2">
    <source>
        <dbReference type="Proteomes" id="UP001472677"/>
    </source>
</evidence>
<dbReference type="EMBL" id="JBBPBM010000015">
    <property type="protein sequence ID" value="KAK8559276.1"/>
    <property type="molecule type" value="Genomic_DNA"/>
</dbReference>
<keyword evidence="2" id="KW-1185">Reference proteome</keyword>
<accession>A0ABR2EF50</accession>
<reference evidence="1 2" key="1">
    <citation type="journal article" date="2024" name="G3 (Bethesda)">
        <title>Genome assembly of Hibiscus sabdariffa L. provides insights into metabolisms of medicinal natural products.</title>
        <authorList>
            <person name="Kim T."/>
        </authorList>
    </citation>
    <scope>NUCLEOTIDE SEQUENCE [LARGE SCALE GENOMIC DNA]</scope>
    <source>
        <strain evidence="1">TK-2024</strain>
        <tissue evidence="1">Old leaves</tissue>
    </source>
</reference>
<sequence>MGNDQRSWDESRLKDIISNEEVKAIISIPIDGPSVKDSLIWAASRDGLILSDQDIVSSLRRNNIASFLRLVTP</sequence>
<gene>
    <name evidence="1" type="ORF">V6N12_042556</name>
</gene>
<comment type="caution">
    <text evidence="1">The sequence shown here is derived from an EMBL/GenBank/DDBJ whole genome shotgun (WGS) entry which is preliminary data.</text>
</comment>
<evidence type="ECO:0000313" key="1">
    <source>
        <dbReference type="EMBL" id="KAK8559276.1"/>
    </source>
</evidence>
<dbReference type="Proteomes" id="UP001472677">
    <property type="component" value="Unassembled WGS sequence"/>
</dbReference>
<proteinExistence type="predicted"/>
<name>A0ABR2EF50_9ROSI</name>
<organism evidence="1 2">
    <name type="scientific">Hibiscus sabdariffa</name>
    <name type="common">roselle</name>
    <dbReference type="NCBI Taxonomy" id="183260"/>
    <lineage>
        <taxon>Eukaryota</taxon>
        <taxon>Viridiplantae</taxon>
        <taxon>Streptophyta</taxon>
        <taxon>Embryophyta</taxon>
        <taxon>Tracheophyta</taxon>
        <taxon>Spermatophyta</taxon>
        <taxon>Magnoliopsida</taxon>
        <taxon>eudicotyledons</taxon>
        <taxon>Gunneridae</taxon>
        <taxon>Pentapetalae</taxon>
        <taxon>rosids</taxon>
        <taxon>malvids</taxon>
        <taxon>Malvales</taxon>
        <taxon>Malvaceae</taxon>
        <taxon>Malvoideae</taxon>
        <taxon>Hibiscus</taxon>
    </lineage>
</organism>
<protein>
    <submittedName>
        <fullName evidence="1">Uncharacterized protein</fullName>
    </submittedName>
</protein>